<dbReference type="VEuPathDB" id="FungiDB:AFUB_096680"/>
<organism evidence="2 3">
    <name type="scientific">Aspergillus fumigatus (strain CBS 144.89 / FGSC A1163 / CEA10)</name>
    <name type="common">Neosartorya fumigata</name>
    <dbReference type="NCBI Taxonomy" id="451804"/>
    <lineage>
        <taxon>Eukaryota</taxon>
        <taxon>Fungi</taxon>
        <taxon>Dikarya</taxon>
        <taxon>Ascomycota</taxon>
        <taxon>Pezizomycotina</taxon>
        <taxon>Eurotiomycetes</taxon>
        <taxon>Eurotiomycetidae</taxon>
        <taxon>Eurotiales</taxon>
        <taxon>Aspergillaceae</taxon>
        <taxon>Aspergillus</taxon>
        <taxon>Aspergillus subgen. Fumigati</taxon>
    </lineage>
</organism>
<dbReference type="SUPFAM" id="SSF48452">
    <property type="entry name" value="TPR-like"/>
    <property type="match status" value="1"/>
</dbReference>
<dbReference type="PhylomeDB" id="B0YDT1"/>
<name>B0YDT1_ASPFC</name>
<proteinExistence type="predicted"/>
<dbReference type="Gene3D" id="1.25.40.10">
    <property type="entry name" value="Tetratricopeptide repeat domain"/>
    <property type="match status" value="2"/>
</dbReference>
<evidence type="ECO:0000256" key="1">
    <source>
        <dbReference type="SAM" id="MobiDB-lite"/>
    </source>
</evidence>
<evidence type="ECO:0000313" key="2">
    <source>
        <dbReference type="EMBL" id="EDP47815.1"/>
    </source>
</evidence>
<gene>
    <name evidence="2" type="ORF">AFUB_096680</name>
</gene>
<protein>
    <submittedName>
        <fullName evidence="2">Uncharacterized protein</fullName>
    </submittedName>
</protein>
<dbReference type="Pfam" id="PF13374">
    <property type="entry name" value="TPR_10"/>
    <property type="match status" value="2"/>
</dbReference>
<feature type="compositionally biased region" description="Basic and acidic residues" evidence="1">
    <location>
        <begin position="237"/>
        <end position="256"/>
    </location>
</feature>
<dbReference type="PANTHER" id="PTHR46082">
    <property type="entry name" value="ATP/GTP-BINDING PROTEIN-RELATED"/>
    <property type="match status" value="1"/>
</dbReference>
<keyword evidence="3" id="KW-1185">Reference proteome</keyword>
<dbReference type="HOGENOM" id="CLU_1085768_0_0_1"/>
<evidence type="ECO:0000313" key="3">
    <source>
        <dbReference type="Proteomes" id="UP000001699"/>
    </source>
</evidence>
<reference evidence="2 3" key="1">
    <citation type="journal article" date="2008" name="PLoS Genet.">
        <title>Genomic islands in the pathogenic filamentous fungus Aspergillus fumigatus.</title>
        <authorList>
            <person name="Fedorova N.D."/>
            <person name="Khaldi N."/>
            <person name="Joardar V.S."/>
            <person name="Maiti R."/>
            <person name="Amedeo P."/>
            <person name="Anderson M.J."/>
            <person name="Crabtree J."/>
            <person name="Silva J.C."/>
            <person name="Badger J.H."/>
            <person name="Albarraq A."/>
            <person name="Angiuoli S."/>
            <person name="Bussey H."/>
            <person name="Bowyer P."/>
            <person name="Cotty P.J."/>
            <person name="Dyer P.S."/>
            <person name="Egan A."/>
            <person name="Galens K."/>
            <person name="Fraser-Liggett C.M."/>
            <person name="Haas B.J."/>
            <person name="Inman J.M."/>
            <person name="Kent R."/>
            <person name="Lemieux S."/>
            <person name="Malavazi I."/>
            <person name="Orvis J."/>
            <person name="Roemer T."/>
            <person name="Ronning C.M."/>
            <person name="Sundaram J.P."/>
            <person name="Sutton G."/>
            <person name="Turner G."/>
            <person name="Venter J.C."/>
            <person name="White O.R."/>
            <person name="Whitty B.R."/>
            <person name="Youngman P."/>
            <person name="Wolfe K.H."/>
            <person name="Goldman G.H."/>
            <person name="Wortman J.R."/>
            <person name="Jiang B."/>
            <person name="Denning D.W."/>
            <person name="Nierman W.C."/>
        </authorList>
    </citation>
    <scope>NUCLEOTIDE SEQUENCE [LARGE SCALE GENOMIC DNA]</scope>
    <source>
        <strain evidence="3">CBS 144.89 / FGSC A1163 / CEA10</strain>
    </source>
</reference>
<dbReference type="PANTHER" id="PTHR46082:SF6">
    <property type="entry name" value="AAA+ ATPASE DOMAIN-CONTAINING PROTEIN-RELATED"/>
    <property type="match status" value="1"/>
</dbReference>
<dbReference type="Proteomes" id="UP000001699">
    <property type="component" value="Unassembled WGS sequence"/>
</dbReference>
<dbReference type="OrthoDB" id="1658288at2759"/>
<dbReference type="InterPro" id="IPR053137">
    <property type="entry name" value="NLR-like"/>
</dbReference>
<dbReference type="InterPro" id="IPR011990">
    <property type="entry name" value="TPR-like_helical_dom_sf"/>
</dbReference>
<dbReference type="EMBL" id="DS499602">
    <property type="protein sequence ID" value="EDP47815.1"/>
    <property type="molecule type" value="Genomic_DNA"/>
</dbReference>
<sequence>MFDLGASYLRQHKLEEAEGILLQALRGYEENIQPDKPIDISHRLTLNLINNLAGLYREGRKFGKAEELYQLAIDGYKKALGPDNEETLSRMRDLGASYLRQDKLEEAEAILLQALRGYEKNIQPDTPIDISHRLTLNHVNNLAGLYKKGRKFRKAEELYQLAIDGYKKALGPDNEETLSRMRDLCNLRKELWKLKASQADIAPMGGDGYPKAAPTPDTLVTQKNSGMEEASLSGSGGDDHYSERRHESGKVAEKKI</sequence>
<accession>B0YDT1</accession>
<feature type="region of interest" description="Disordered" evidence="1">
    <location>
        <begin position="203"/>
        <end position="256"/>
    </location>
</feature>
<dbReference type="AlphaFoldDB" id="B0YDT1"/>
<dbReference type="Pfam" id="PF13424">
    <property type="entry name" value="TPR_12"/>
    <property type="match status" value="1"/>
</dbReference>